<dbReference type="GO" id="GO:0005886">
    <property type="term" value="C:plasma membrane"/>
    <property type="evidence" value="ECO:0007669"/>
    <property type="project" value="TreeGrafter"/>
</dbReference>
<keyword evidence="10" id="KW-0418">Kinase</keyword>
<dbReference type="EMBL" id="AFZC02000002">
    <property type="protein sequence ID" value="EHL13686.1"/>
    <property type="molecule type" value="Genomic_DNA"/>
</dbReference>
<keyword evidence="10" id="KW-0808">Transferase</keyword>
<dbReference type="PANTHER" id="PTHR12358">
    <property type="entry name" value="SPHINGOSINE KINASE"/>
    <property type="match status" value="1"/>
</dbReference>
<evidence type="ECO:0000256" key="2">
    <source>
        <dbReference type="ARBA" id="ARBA00005983"/>
    </source>
</evidence>
<dbReference type="Pfam" id="PF00781">
    <property type="entry name" value="DAGK_cat"/>
    <property type="match status" value="1"/>
</dbReference>
<dbReference type="PROSITE" id="PS50146">
    <property type="entry name" value="DAGK"/>
    <property type="match status" value="1"/>
</dbReference>
<dbReference type="GO" id="GO:0046872">
    <property type="term" value="F:metal ion binding"/>
    <property type="evidence" value="ECO:0007669"/>
    <property type="project" value="UniProtKB-KW"/>
</dbReference>
<gene>
    <name evidence="10" type="ORF">HMPREF9625_01975</name>
</gene>
<keyword evidence="8" id="KW-1208">Phospholipid metabolism</keyword>
<dbReference type="InterPro" id="IPR005218">
    <property type="entry name" value="Diacylglycerol/lipid_kinase"/>
</dbReference>
<dbReference type="HOGENOM" id="CLU_045532_1_0_9"/>
<dbReference type="Proteomes" id="UP000018461">
    <property type="component" value="Unassembled WGS sequence"/>
</dbReference>
<dbReference type="InterPro" id="IPR017438">
    <property type="entry name" value="ATP-NAD_kinase_N"/>
</dbReference>
<evidence type="ECO:0000313" key="11">
    <source>
        <dbReference type="Proteomes" id="UP000018461"/>
    </source>
</evidence>
<dbReference type="STRING" id="796943.HMPREF9625_01975"/>
<keyword evidence="6" id="KW-0443">Lipid metabolism</keyword>
<evidence type="ECO:0000313" key="10">
    <source>
        <dbReference type="EMBL" id="EHL13686.1"/>
    </source>
</evidence>
<keyword evidence="4" id="KW-0479">Metal-binding</keyword>
<dbReference type="AlphaFoldDB" id="G9WKR8"/>
<keyword evidence="3" id="KW-0444">Lipid biosynthesis</keyword>
<evidence type="ECO:0000256" key="7">
    <source>
        <dbReference type="ARBA" id="ARBA00023209"/>
    </source>
</evidence>
<reference evidence="10" key="2">
    <citation type="submission" date="2013-03" db="EMBL/GenBank/DDBJ databases">
        <title>The Genome Sequence of Oribacterium sp. ACB1.</title>
        <authorList>
            <consortium name="The Broad Institute Genomics Platform"/>
            <consortium name="The Broad Institute Genome Sequencing Center for Infectious Disease"/>
            <person name="Earl A."/>
            <person name="Ward D."/>
            <person name="Feldgarden M."/>
            <person name="Gevers D."/>
            <person name="Sizova M."/>
            <person name="Hazen A."/>
            <person name="Epstein S."/>
            <person name="Walker B."/>
            <person name="Young S."/>
            <person name="Zeng Q."/>
            <person name="Gargeya S."/>
            <person name="Fitzgerald M."/>
            <person name="Haas B."/>
            <person name="Abouelleil A."/>
            <person name="Allen A.W."/>
            <person name="Alvarado L."/>
            <person name="Arachchi H.M."/>
            <person name="Berlin A.M."/>
            <person name="Chapman S.B."/>
            <person name="Gainer-Dewar J."/>
            <person name="Goldberg J."/>
            <person name="Griggs A."/>
            <person name="Gujja S."/>
            <person name="Hansen M."/>
            <person name="Howarth C."/>
            <person name="Imamovic A."/>
            <person name="Ireland A."/>
            <person name="Larimer J."/>
            <person name="McCowan C."/>
            <person name="Murphy C."/>
            <person name="Pearson M."/>
            <person name="Poon T.W."/>
            <person name="Priest M."/>
            <person name="Roberts A."/>
            <person name="Saif S."/>
            <person name="Shea T."/>
            <person name="Sisk P."/>
            <person name="Sykes S."/>
            <person name="Wortman J."/>
            <person name="Nusbaum C."/>
            <person name="Birren B."/>
        </authorList>
    </citation>
    <scope>NUCLEOTIDE SEQUENCE [LARGE SCALE GENOMIC DNA]</scope>
    <source>
        <strain evidence="10">ACB1</strain>
    </source>
</reference>
<evidence type="ECO:0000256" key="6">
    <source>
        <dbReference type="ARBA" id="ARBA00023098"/>
    </source>
</evidence>
<evidence type="ECO:0000256" key="1">
    <source>
        <dbReference type="ARBA" id="ARBA00001946"/>
    </source>
</evidence>
<sequence length="317" mass="35101">MMEKKVLLLINSSSGQEKGKTLLYNIVEEFAKKNCELTVFPILPKSKKLNTENIVHKYRDRFDLIVCVGGDGTLHYLVNSLMVEKIQTPIGYIPTGSTNDFAASLGIPKDLKENIGGIVKGEPFQYDIGKLNDLYFNYIAAFGAFTKVSYGTNQELKNNLGHMAYILESIRTMPENLSKSYSLKITSGGSSFSGEYIFGAIFNSRSVGGFTGFPGSSLEEKLAVDLQDGEFEVLLIRAPKNIADYGEIISTALSGNIPENNPQVQFFKTKNLSIEAEEELGWTLDGEFGGAYKEMHLEILKRAVSVMLPKKDSIEKE</sequence>
<evidence type="ECO:0000256" key="3">
    <source>
        <dbReference type="ARBA" id="ARBA00022516"/>
    </source>
</evidence>
<comment type="similarity">
    <text evidence="2">Belongs to the diacylglycerol/lipid kinase family.</text>
</comment>
<comment type="caution">
    <text evidence="10">The sequence shown here is derived from an EMBL/GenBank/DDBJ whole genome shotgun (WGS) entry which is preliminary data.</text>
</comment>
<protein>
    <submittedName>
        <fullName evidence="10">YegS BmrU family lipid kinase</fullName>
    </submittedName>
</protein>
<reference evidence="10" key="1">
    <citation type="submission" date="2011-08" db="EMBL/GenBank/DDBJ databases">
        <authorList>
            <consortium name="The Broad Institute Genome Sequencing Platform"/>
            <person name="Earl A."/>
            <person name="Ward D."/>
            <person name="Feldgarden M."/>
            <person name="Gevers D."/>
            <person name="Sizova M."/>
            <person name="Hazen A."/>
            <person name="Epstein S."/>
            <person name="Young S.K."/>
            <person name="Zeng Q."/>
            <person name="Gargeya S."/>
            <person name="Fitzgerald M."/>
            <person name="Haas B."/>
            <person name="Abouelleil A."/>
            <person name="Alvarado L."/>
            <person name="Arachchi H.M."/>
            <person name="Berlin A."/>
            <person name="Brown A."/>
            <person name="Chapman S.B."/>
            <person name="Chen Z."/>
            <person name="Dunbar C."/>
            <person name="Freedman E."/>
            <person name="Gearin G."/>
            <person name="Gellesch M."/>
            <person name="Goldberg J."/>
            <person name="Griggs A."/>
            <person name="Gujja S."/>
            <person name="Heiman D."/>
            <person name="Howarth C."/>
            <person name="Larson L."/>
            <person name="Lui A."/>
            <person name="MacDonald P.J.P."/>
            <person name="Montmayeur A."/>
            <person name="Murphy C."/>
            <person name="Neiman D."/>
            <person name="Pearson M."/>
            <person name="Priest M."/>
            <person name="Roberts A."/>
            <person name="Saif S."/>
            <person name="Shea T."/>
            <person name="Shenoy N."/>
            <person name="Sisk P."/>
            <person name="Stolte C."/>
            <person name="Sykes S."/>
            <person name="Wortman J."/>
            <person name="Nusbaum C."/>
            <person name="Birren B."/>
        </authorList>
    </citation>
    <scope>NUCLEOTIDE SEQUENCE</scope>
    <source>
        <strain evidence="10">ACB1</strain>
    </source>
</reference>
<dbReference type="GO" id="GO:0008654">
    <property type="term" value="P:phospholipid biosynthetic process"/>
    <property type="evidence" value="ECO:0007669"/>
    <property type="project" value="UniProtKB-KW"/>
</dbReference>
<accession>G9WKR8</accession>
<organism evidence="10 11">
    <name type="scientific">Oribacterium parvum ACB1</name>
    <dbReference type="NCBI Taxonomy" id="796943"/>
    <lineage>
        <taxon>Bacteria</taxon>
        <taxon>Bacillati</taxon>
        <taxon>Bacillota</taxon>
        <taxon>Clostridia</taxon>
        <taxon>Lachnospirales</taxon>
        <taxon>Lachnospiraceae</taxon>
        <taxon>Oribacterium</taxon>
    </lineage>
</organism>
<dbReference type="NCBIfam" id="TIGR00147">
    <property type="entry name" value="YegS/Rv2252/BmrU family lipid kinase"/>
    <property type="match status" value="1"/>
</dbReference>
<keyword evidence="5" id="KW-0460">Magnesium</keyword>
<dbReference type="GO" id="GO:0005524">
    <property type="term" value="F:ATP binding"/>
    <property type="evidence" value="ECO:0007669"/>
    <property type="project" value="InterPro"/>
</dbReference>
<evidence type="ECO:0000256" key="4">
    <source>
        <dbReference type="ARBA" id="ARBA00022723"/>
    </source>
</evidence>
<dbReference type="Gene3D" id="3.40.50.10330">
    <property type="entry name" value="Probable inorganic polyphosphate/atp-NAD kinase, domain 1"/>
    <property type="match status" value="1"/>
</dbReference>
<keyword evidence="7" id="KW-0594">Phospholipid biosynthesis</keyword>
<dbReference type="PATRIC" id="fig|796943.3.peg.331"/>
<dbReference type="InterPro" id="IPR050187">
    <property type="entry name" value="Lipid_Phosphate_FormReg"/>
</dbReference>
<feature type="domain" description="DAGKc" evidence="9">
    <location>
        <begin position="1"/>
        <end position="135"/>
    </location>
</feature>
<evidence type="ECO:0000256" key="8">
    <source>
        <dbReference type="ARBA" id="ARBA00023264"/>
    </source>
</evidence>
<dbReference type="InterPro" id="IPR001206">
    <property type="entry name" value="Diacylglycerol_kinase_cat_dom"/>
</dbReference>
<dbReference type="RefSeq" id="WP_009535799.1">
    <property type="nucleotide sequence ID" value="NZ_KE148312.1"/>
</dbReference>
<dbReference type="Gene3D" id="2.60.200.40">
    <property type="match status" value="1"/>
</dbReference>
<comment type="cofactor">
    <cofactor evidence="1">
        <name>Mg(2+)</name>
        <dbReference type="ChEBI" id="CHEBI:18420"/>
    </cofactor>
</comment>
<evidence type="ECO:0000259" key="9">
    <source>
        <dbReference type="PROSITE" id="PS50146"/>
    </source>
</evidence>
<dbReference type="SUPFAM" id="SSF111331">
    <property type="entry name" value="NAD kinase/diacylglycerol kinase-like"/>
    <property type="match status" value="1"/>
</dbReference>
<name>G9WKR8_9FIRM</name>
<dbReference type="GO" id="GO:0004143">
    <property type="term" value="F:ATP-dependent diacylglycerol kinase activity"/>
    <property type="evidence" value="ECO:0007669"/>
    <property type="project" value="TreeGrafter"/>
</dbReference>
<evidence type="ECO:0000256" key="5">
    <source>
        <dbReference type="ARBA" id="ARBA00022842"/>
    </source>
</evidence>
<proteinExistence type="inferred from homology"/>
<dbReference type="InterPro" id="IPR016064">
    <property type="entry name" value="NAD/diacylglycerol_kinase_sf"/>
</dbReference>
<keyword evidence="11" id="KW-1185">Reference proteome</keyword>
<dbReference type="SMART" id="SM00046">
    <property type="entry name" value="DAGKc"/>
    <property type="match status" value="1"/>
</dbReference>
<dbReference type="PANTHER" id="PTHR12358:SF106">
    <property type="entry name" value="LIPID KINASE YEGS"/>
    <property type="match status" value="1"/>
</dbReference>